<feature type="non-terminal residue" evidence="1">
    <location>
        <position position="1"/>
    </location>
</feature>
<keyword evidence="2" id="KW-1185">Reference proteome</keyword>
<gene>
    <name evidence="1" type="ORF">BU25DRAFT_309365</name>
</gene>
<sequence length="158" mass="18036">QVIQYRSYQRDIPIYHLRAHLLSLYVVQKALQSQKEYCDKLTSFDPIRYSTVVEGDEIQSECIEAAYLPSILHGQGSALALRADQQSGMVEWFVFSGPIHDNFLSQLICTNGNWSLQPDIDPDDPRKVFNLVGYAEKGLKTRTVRGANREHKGWHDAL</sequence>
<evidence type="ECO:0000313" key="2">
    <source>
        <dbReference type="Proteomes" id="UP000799754"/>
    </source>
</evidence>
<feature type="non-terminal residue" evidence="1">
    <location>
        <position position="158"/>
    </location>
</feature>
<comment type="caution">
    <text evidence="1">The sequence shown here is derived from an EMBL/GenBank/DDBJ whole genome shotgun (WGS) entry which is preliminary data.</text>
</comment>
<dbReference type="EMBL" id="MU006707">
    <property type="protein sequence ID" value="KAF2630522.1"/>
    <property type="molecule type" value="Genomic_DNA"/>
</dbReference>
<dbReference type="Proteomes" id="UP000799754">
    <property type="component" value="Unassembled WGS sequence"/>
</dbReference>
<proteinExistence type="predicted"/>
<reference evidence="1" key="1">
    <citation type="journal article" date="2020" name="Stud. Mycol.">
        <title>101 Dothideomycetes genomes: a test case for predicting lifestyles and emergence of pathogens.</title>
        <authorList>
            <person name="Haridas S."/>
            <person name="Albert R."/>
            <person name="Binder M."/>
            <person name="Bloem J."/>
            <person name="Labutti K."/>
            <person name="Salamov A."/>
            <person name="Andreopoulos B."/>
            <person name="Baker S."/>
            <person name="Barry K."/>
            <person name="Bills G."/>
            <person name="Bluhm B."/>
            <person name="Cannon C."/>
            <person name="Castanera R."/>
            <person name="Culley D."/>
            <person name="Daum C."/>
            <person name="Ezra D."/>
            <person name="Gonzalez J."/>
            <person name="Henrissat B."/>
            <person name="Kuo A."/>
            <person name="Liang C."/>
            <person name="Lipzen A."/>
            <person name="Lutzoni F."/>
            <person name="Magnuson J."/>
            <person name="Mondo S."/>
            <person name="Nolan M."/>
            <person name="Ohm R."/>
            <person name="Pangilinan J."/>
            <person name="Park H.-J."/>
            <person name="Ramirez L."/>
            <person name="Alfaro M."/>
            <person name="Sun H."/>
            <person name="Tritt A."/>
            <person name="Yoshinaga Y."/>
            <person name="Zwiers L.-H."/>
            <person name="Turgeon B."/>
            <person name="Goodwin S."/>
            <person name="Spatafora J."/>
            <person name="Crous P."/>
            <person name="Grigoriev I."/>
        </authorList>
    </citation>
    <scope>NUCLEOTIDE SEQUENCE</scope>
    <source>
        <strain evidence="1">CBS 525.71</strain>
    </source>
</reference>
<evidence type="ECO:0000313" key="1">
    <source>
        <dbReference type="EMBL" id="KAF2630522.1"/>
    </source>
</evidence>
<protein>
    <submittedName>
        <fullName evidence="1">Uncharacterized protein</fullName>
    </submittedName>
</protein>
<name>A0ACB6SAI3_9PLEO</name>
<organism evidence="1 2">
    <name type="scientific">Macroventuria anomochaeta</name>
    <dbReference type="NCBI Taxonomy" id="301207"/>
    <lineage>
        <taxon>Eukaryota</taxon>
        <taxon>Fungi</taxon>
        <taxon>Dikarya</taxon>
        <taxon>Ascomycota</taxon>
        <taxon>Pezizomycotina</taxon>
        <taxon>Dothideomycetes</taxon>
        <taxon>Pleosporomycetidae</taxon>
        <taxon>Pleosporales</taxon>
        <taxon>Pleosporineae</taxon>
        <taxon>Didymellaceae</taxon>
        <taxon>Macroventuria</taxon>
    </lineage>
</organism>
<accession>A0ACB6SAI3</accession>